<dbReference type="Proteomes" id="UP000199706">
    <property type="component" value="Unassembled WGS sequence"/>
</dbReference>
<feature type="signal peptide" evidence="2">
    <location>
        <begin position="1"/>
        <end position="24"/>
    </location>
</feature>
<evidence type="ECO:0008006" key="5">
    <source>
        <dbReference type="Google" id="ProtNLM"/>
    </source>
</evidence>
<accession>A0A1G8MYQ6</accession>
<dbReference type="AlphaFoldDB" id="A0A1G8MYQ6"/>
<dbReference type="EMBL" id="FNCJ01000032">
    <property type="protein sequence ID" value="SDI73023.1"/>
    <property type="molecule type" value="Genomic_DNA"/>
</dbReference>
<evidence type="ECO:0000256" key="2">
    <source>
        <dbReference type="SAM" id="SignalP"/>
    </source>
</evidence>
<sequence>MKSLIQAVAIAALLAAPVASFAQAADTNQQPITRAEVKNQLIQLEQAGYNPASANDATYPADIQAAEQRVQAQNPPVAQNSVADTSGYGPSTSGSSASGSMQPTQPLRANQSIYFGGQ</sequence>
<feature type="compositionally biased region" description="Polar residues" evidence="1">
    <location>
        <begin position="101"/>
        <end position="118"/>
    </location>
</feature>
<proteinExistence type="predicted"/>
<dbReference type="InterPro" id="IPR025421">
    <property type="entry name" value="DUF4148"/>
</dbReference>
<dbReference type="RefSeq" id="WP_090695607.1">
    <property type="nucleotide sequence ID" value="NZ_CADERL010000038.1"/>
</dbReference>
<dbReference type="OrthoDB" id="9114881at2"/>
<dbReference type="Pfam" id="PF13663">
    <property type="entry name" value="DUF4148"/>
    <property type="match status" value="1"/>
</dbReference>
<gene>
    <name evidence="3" type="ORF">SAMN05216466_13227</name>
</gene>
<name>A0A1G8MYQ6_9BURK</name>
<evidence type="ECO:0000313" key="3">
    <source>
        <dbReference type="EMBL" id="SDI73023.1"/>
    </source>
</evidence>
<feature type="chain" id="PRO_5011546319" description="DUF4148 domain-containing protein" evidence="2">
    <location>
        <begin position="25"/>
        <end position="118"/>
    </location>
</feature>
<evidence type="ECO:0000256" key="1">
    <source>
        <dbReference type="SAM" id="MobiDB-lite"/>
    </source>
</evidence>
<protein>
    <recommendedName>
        <fullName evidence="5">DUF4148 domain-containing protein</fullName>
    </recommendedName>
</protein>
<feature type="compositionally biased region" description="Polar residues" evidence="1">
    <location>
        <begin position="70"/>
        <end position="84"/>
    </location>
</feature>
<keyword evidence="2" id="KW-0732">Signal</keyword>
<feature type="compositionally biased region" description="Low complexity" evidence="1">
    <location>
        <begin position="86"/>
        <end position="100"/>
    </location>
</feature>
<reference evidence="3 4" key="1">
    <citation type="submission" date="2016-10" db="EMBL/GenBank/DDBJ databases">
        <authorList>
            <person name="de Groot N.N."/>
        </authorList>
    </citation>
    <scope>NUCLEOTIDE SEQUENCE [LARGE SCALE GENOMIC DNA]</scope>
    <source>
        <strain evidence="3 4">LMG 2247</strain>
    </source>
</reference>
<organism evidence="3 4">
    <name type="scientific">Paraburkholderia phenazinium</name>
    <dbReference type="NCBI Taxonomy" id="60549"/>
    <lineage>
        <taxon>Bacteria</taxon>
        <taxon>Pseudomonadati</taxon>
        <taxon>Pseudomonadota</taxon>
        <taxon>Betaproteobacteria</taxon>
        <taxon>Burkholderiales</taxon>
        <taxon>Burkholderiaceae</taxon>
        <taxon>Paraburkholderia</taxon>
    </lineage>
</organism>
<evidence type="ECO:0000313" key="4">
    <source>
        <dbReference type="Proteomes" id="UP000199706"/>
    </source>
</evidence>
<feature type="region of interest" description="Disordered" evidence="1">
    <location>
        <begin position="62"/>
        <end position="118"/>
    </location>
</feature>